<evidence type="ECO:0000259" key="9">
    <source>
        <dbReference type="PROSITE" id="PS50011"/>
    </source>
</evidence>
<evidence type="ECO:0000313" key="10">
    <source>
        <dbReference type="EMBL" id="GFY82562.1"/>
    </source>
</evidence>
<evidence type="ECO:0000256" key="7">
    <source>
        <dbReference type="PROSITE-ProRule" id="PRU10141"/>
    </source>
</evidence>
<dbReference type="Gene3D" id="3.30.200.20">
    <property type="entry name" value="Phosphorylase Kinase, domain 1"/>
    <property type="match status" value="1"/>
</dbReference>
<dbReference type="Pfam" id="PF00069">
    <property type="entry name" value="Pkinase"/>
    <property type="match status" value="2"/>
</dbReference>
<comment type="caution">
    <text evidence="10">The sequence shown here is derived from an EMBL/GenBank/DDBJ whole genome shotgun (WGS) entry which is preliminary data.</text>
</comment>
<feature type="domain" description="Protein kinase" evidence="9">
    <location>
        <begin position="39"/>
        <end position="294"/>
    </location>
</feature>
<feature type="binding site" evidence="7">
    <location>
        <position position="68"/>
    </location>
    <ligand>
        <name>ATP</name>
        <dbReference type="ChEBI" id="CHEBI:30616"/>
    </ligand>
</feature>
<dbReference type="EMBL" id="BJWL01000002">
    <property type="protein sequence ID" value="GFY82562.1"/>
    <property type="molecule type" value="Genomic_DNA"/>
</dbReference>
<dbReference type="PANTHER" id="PTHR27003">
    <property type="entry name" value="OS07G0166700 PROTEIN"/>
    <property type="match status" value="1"/>
</dbReference>
<dbReference type="InterPro" id="IPR027417">
    <property type="entry name" value="P-loop_NTPase"/>
</dbReference>
<organism evidence="10 11">
    <name type="scientific">Actinidia rufa</name>
    <dbReference type="NCBI Taxonomy" id="165716"/>
    <lineage>
        <taxon>Eukaryota</taxon>
        <taxon>Viridiplantae</taxon>
        <taxon>Streptophyta</taxon>
        <taxon>Embryophyta</taxon>
        <taxon>Tracheophyta</taxon>
        <taxon>Spermatophyta</taxon>
        <taxon>Magnoliopsida</taxon>
        <taxon>eudicotyledons</taxon>
        <taxon>Gunneridae</taxon>
        <taxon>Pentapetalae</taxon>
        <taxon>asterids</taxon>
        <taxon>Ericales</taxon>
        <taxon>Actinidiaceae</taxon>
        <taxon>Actinidia</taxon>
    </lineage>
</organism>
<gene>
    <name evidence="10" type="ORF">Acr_02g0008020</name>
</gene>
<proteinExistence type="inferred from homology"/>
<evidence type="ECO:0000256" key="6">
    <source>
        <dbReference type="ARBA" id="ARBA00022840"/>
    </source>
</evidence>
<dbReference type="PROSITE" id="PS00107">
    <property type="entry name" value="PROTEIN_KINASE_ATP"/>
    <property type="match status" value="1"/>
</dbReference>
<keyword evidence="3" id="KW-0808">Transferase</keyword>
<keyword evidence="2" id="KW-0723">Serine/threonine-protein kinase</keyword>
<sequence>MSDMFAKYTENATASGAIPSEELCRCFSLSEILTATNNFDDASVIGIGGFGKVYKGFIDNGTITVAIKRLKDESKQGAKEFWTKVKMLSKLWHTHLVALIGYCKECEEMILVYEYIAHGTLADHLYKIRTKESETSIPPLVWEQRLQICVGSARGLDYLHMDFGLSKSTTSQSMTHVSTELKGTWGYLDPHYFYTHKLTTKLDVYAFGVVLLEVLCGRPPVDGRLEEEQCSLVLWAQHCIKKGTLDQLIDPCLIGQMSPQCLKLFVEVANHCLHKRSKARPTMAEVVGRLELALALHCKGKTEGIVTKMLKGMNQWSWEGNYNNWKSESEDNSSKSESEAKYNHSKIGYGAVVPFYKWGQDIDYISIHSDSEGAGTRSYSYRVRMRGSCSAGQKVLASLIIRLALAETFCLNCGILALDEPTTNLDGPNAGSPAAALLSEAAHTLNTCQTCPPKPTENAAASGAIPSEELCRCFSLSEILTATNHFDDASVIGIDRGFGKVYKGSIDNGTITVAIKRLKNESKQDFGLSKSTTSQSMTHVSTELKGTRGYLDPDYFYTHKLTTKSDVYAFGVVLLEVLCGRPPVDGKLEEEQISLVLWAQHCIKKGKHERIVDPFLFEQMSSQCLKLFVEVANHCLHKSSKARPTMAEVVGRLESVLALHRKGKTEGIVTKIVKGMNQWWSWEGKYNNSKSESEKGNSSKSESEAKDNSSKSESPKSECEENDNCPKMYKGFIDRGTHAVAIKITDNAVSRMRSQICHGHVNSLIGFCIFNNCKWIHVYDYMANRSLKDHIYQTGKYSLAWKKRLEICIDAARGLQYLHAGGVLKAGVLIKPSKILLDEKWVAKIQINFSPEVVPTKLDTTQFDYFTNGKTRGNSKASGINRDETKRPSMDNLLESLLCAFQLQEDWEKQVQMGGDELPGVDQSLQLLFN</sequence>
<evidence type="ECO:0000256" key="3">
    <source>
        <dbReference type="ARBA" id="ARBA00022679"/>
    </source>
</evidence>
<accession>A0A7J0E8F1</accession>
<dbReference type="GO" id="GO:0005524">
    <property type="term" value="F:ATP binding"/>
    <property type="evidence" value="ECO:0007669"/>
    <property type="project" value="UniProtKB-UniRule"/>
</dbReference>
<protein>
    <submittedName>
        <fullName evidence="10">DNA repair-recombination protein</fullName>
    </submittedName>
</protein>
<dbReference type="GO" id="GO:0004674">
    <property type="term" value="F:protein serine/threonine kinase activity"/>
    <property type="evidence" value="ECO:0007669"/>
    <property type="project" value="UniProtKB-KW"/>
</dbReference>
<dbReference type="PROSITE" id="PS50011">
    <property type="entry name" value="PROTEIN_KINASE_DOM"/>
    <property type="match status" value="2"/>
</dbReference>
<evidence type="ECO:0000256" key="5">
    <source>
        <dbReference type="ARBA" id="ARBA00022777"/>
    </source>
</evidence>
<dbReference type="Gene3D" id="3.40.50.300">
    <property type="entry name" value="P-loop containing nucleotide triphosphate hydrolases"/>
    <property type="match status" value="1"/>
</dbReference>
<feature type="region of interest" description="Disordered" evidence="8">
    <location>
        <begin position="687"/>
        <end position="722"/>
    </location>
</feature>
<dbReference type="Pfam" id="PF07714">
    <property type="entry name" value="PK_Tyr_Ser-Thr"/>
    <property type="match status" value="2"/>
</dbReference>
<dbReference type="InterPro" id="IPR000719">
    <property type="entry name" value="Prot_kinase_dom"/>
</dbReference>
<evidence type="ECO:0000256" key="2">
    <source>
        <dbReference type="ARBA" id="ARBA00022527"/>
    </source>
</evidence>
<dbReference type="Proteomes" id="UP000585474">
    <property type="component" value="Unassembled WGS sequence"/>
</dbReference>
<evidence type="ECO:0000313" key="11">
    <source>
        <dbReference type="Proteomes" id="UP000585474"/>
    </source>
</evidence>
<evidence type="ECO:0000256" key="4">
    <source>
        <dbReference type="ARBA" id="ARBA00022741"/>
    </source>
</evidence>
<evidence type="ECO:0000256" key="8">
    <source>
        <dbReference type="SAM" id="MobiDB-lite"/>
    </source>
</evidence>
<dbReference type="GO" id="GO:0004714">
    <property type="term" value="F:transmembrane receptor protein tyrosine kinase activity"/>
    <property type="evidence" value="ECO:0007669"/>
    <property type="project" value="InterPro"/>
</dbReference>
<name>A0A7J0E8F1_9ERIC</name>
<dbReference type="GO" id="GO:0009506">
    <property type="term" value="C:plasmodesma"/>
    <property type="evidence" value="ECO:0007669"/>
    <property type="project" value="TreeGrafter"/>
</dbReference>
<feature type="domain" description="Protein kinase" evidence="9">
    <location>
        <begin position="366"/>
        <end position="657"/>
    </location>
</feature>
<dbReference type="Gene3D" id="1.10.510.10">
    <property type="entry name" value="Transferase(Phosphotransferase) domain 1"/>
    <property type="match status" value="3"/>
</dbReference>
<dbReference type="OrthoDB" id="4062651at2759"/>
<evidence type="ECO:0000256" key="1">
    <source>
        <dbReference type="ARBA" id="ARBA00008171"/>
    </source>
</evidence>
<dbReference type="AlphaFoldDB" id="A0A7J0E8F1"/>
<dbReference type="GO" id="GO:0005886">
    <property type="term" value="C:plasma membrane"/>
    <property type="evidence" value="ECO:0007669"/>
    <property type="project" value="TreeGrafter"/>
</dbReference>
<dbReference type="InterPro" id="IPR001245">
    <property type="entry name" value="Ser-Thr/Tyr_kinase_cat_dom"/>
</dbReference>
<dbReference type="FunFam" id="3.30.200.20:FF:000039">
    <property type="entry name" value="receptor-like protein kinase FERONIA"/>
    <property type="match status" value="1"/>
</dbReference>
<keyword evidence="4 7" id="KW-0547">Nucleotide-binding</keyword>
<reference evidence="10 11" key="1">
    <citation type="submission" date="2019-07" db="EMBL/GenBank/DDBJ databases">
        <title>De Novo Assembly of kiwifruit Actinidia rufa.</title>
        <authorList>
            <person name="Sugita-Konishi S."/>
            <person name="Sato K."/>
            <person name="Mori E."/>
            <person name="Abe Y."/>
            <person name="Kisaki G."/>
            <person name="Hamano K."/>
            <person name="Suezawa K."/>
            <person name="Otani M."/>
            <person name="Fukuda T."/>
            <person name="Manabe T."/>
            <person name="Gomi K."/>
            <person name="Tabuchi M."/>
            <person name="Akimitsu K."/>
            <person name="Kataoka I."/>
        </authorList>
    </citation>
    <scope>NUCLEOTIDE SEQUENCE [LARGE SCALE GENOMIC DNA]</scope>
    <source>
        <strain evidence="11">cv. Fuchu</strain>
    </source>
</reference>
<dbReference type="SUPFAM" id="SSF56112">
    <property type="entry name" value="Protein kinase-like (PK-like)"/>
    <property type="match status" value="3"/>
</dbReference>
<dbReference type="InterPro" id="IPR017441">
    <property type="entry name" value="Protein_kinase_ATP_BS"/>
</dbReference>
<keyword evidence="6 7" id="KW-0067">ATP-binding</keyword>
<comment type="similarity">
    <text evidence="1">Belongs to the protein kinase superfamily. TKL Ser/Thr protein kinase family. ROCO subfamily.</text>
</comment>
<dbReference type="InterPro" id="IPR045272">
    <property type="entry name" value="ANXUR1/2-like"/>
</dbReference>
<feature type="compositionally biased region" description="Basic and acidic residues" evidence="8">
    <location>
        <begin position="691"/>
        <end position="719"/>
    </location>
</feature>
<dbReference type="InterPro" id="IPR011009">
    <property type="entry name" value="Kinase-like_dom_sf"/>
</dbReference>
<keyword evidence="5" id="KW-0418">Kinase</keyword>
<keyword evidence="11" id="KW-1185">Reference proteome</keyword>
<dbReference type="PANTHER" id="PTHR27003:SF88">
    <property type="entry name" value="RECEPTOR-LIKE PROTEIN KINASE THESEUS 1"/>
    <property type="match status" value="1"/>
</dbReference>
<dbReference type="SUPFAM" id="SSF52540">
    <property type="entry name" value="P-loop containing nucleoside triphosphate hydrolases"/>
    <property type="match status" value="1"/>
</dbReference>